<organism evidence="2 3">
    <name type="scientific">Candidatus Borkfalkia ceftriaxoniphila</name>
    <dbReference type="NCBI Taxonomy" id="2508949"/>
    <lineage>
        <taxon>Bacteria</taxon>
        <taxon>Bacillati</taxon>
        <taxon>Bacillota</taxon>
        <taxon>Clostridia</taxon>
        <taxon>Christensenellales</taxon>
        <taxon>Christensenellaceae</taxon>
        <taxon>Candidatus Borkfalkia</taxon>
    </lineage>
</organism>
<dbReference type="RefSeq" id="WP_129226307.1">
    <property type="nucleotide sequence ID" value="NZ_SDOZ01000003.1"/>
</dbReference>
<dbReference type="AlphaFoldDB" id="A0A4Q2KA31"/>
<dbReference type="Proteomes" id="UP000291269">
    <property type="component" value="Unassembled WGS sequence"/>
</dbReference>
<keyword evidence="1" id="KW-0812">Transmembrane</keyword>
<reference evidence="2 3" key="1">
    <citation type="journal article" date="2019" name="Gut">
        <title>Antibiotics-induced monodominance of a novel gut bacterial order.</title>
        <authorList>
            <person name="Hildebrand F."/>
            <person name="Moitinho-Silva L."/>
            <person name="Blasche S."/>
            <person name="Jahn M.T."/>
            <person name="Gossmann T.I."/>
            <person name="Heuerta-Cepas J."/>
            <person name="Hercog R."/>
            <person name="Luetge M."/>
            <person name="Bahram M."/>
            <person name="Pryszlak A."/>
            <person name="Alves R.J."/>
            <person name="Waszak S.M."/>
            <person name="Zhu A."/>
            <person name="Ye L."/>
            <person name="Costea P.I."/>
            <person name="Aalvink S."/>
            <person name="Belzer C."/>
            <person name="Forslund S.K."/>
            <person name="Sunagawa S."/>
            <person name="Hentschel U."/>
            <person name="Merten C."/>
            <person name="Patil K.R."/>
            <person name="Benes V."/>
            <person name="Bork P."/>
        </authorList>
    </citation>
    <scope>NUCLEOTIDE SEQUENCE [LARGE SCALE GENOMIC DNA]</scope>
    <source>
        <strain evidence="2 3">HDS1380</strain>
    </source>
</reference>
<feature type="transmembrane region" description="Helical" evidence="1">
    <location>
        <begin position="6"/>
        <end position="27"/>
    </location>
</feature>
<accession>A0A4Q2KA31</accession>
<gene>
    <name evidence="2" type="ORF">ESZ91_08670</name>
</gene>
<keyword evidence="1" id="KW-0472">Membrane</keyword>
<evidence type="ECO:0000313" key="3">
    <source>
        <dbReference type="Proteomes" id="UP000291269"/>
    </source>
</evidence>
<proteinExistence type="predicted"/>
<keyword evidence="1" id="KW-1133">Transmembrane helix</keyword>
<dbReference type="EMBL" id="SDOZ01000003">
    <property type="protein sequence ID" value="RXZ58125.1"/>
    <property type="molecule type" value="Genomic_DNA"/>
</dbReference>
<evidence type="ECO:0000256" key="1">
    <source>
        <dbReference type="SAM" id="Phobius"/>
    </source>
</evidence>
<keyword evidence="3" id="KW-1185">Reference proteome</keyword>
<protein>
    <submittedName>
        <fullName evidence="2">Uncharacterized protein</fullName>
    </submittedName>
</protein>
<name>A0A4Q2KA31_9FIRM</name>
<evidence type="ECO:0000313" key="2">
    <source>
        <dbReference type="EMBL" id="RXZ58125.1"/>
    </source>
</evidence>
<comment type="caution">
    <text evidence="2">The sequence shown here is derived from an EMBL/GenBank/DDBJ whole genome shotgun (WGS) entry which is preliminary data.</text>
</comment>
<sequence>MTTTELIITYIFYGAIIVIGLIVLGIIRKKSKTPANSEIKQKLSNIVEKFDALIKQIDTGNTDYYKMFRQVTNIVYRIDTAVIYVSEAAERERDTTYDKIRINLENARGYIASYKFEKKSNYHIEDFIKARASLQDCISTMEGIMDRGKALKGN</sequence>